<sequence>MSLIRVQKRMQTSTNTILNKKYKKLLLQISLHEVSFCLYNTLDSKIEFFSNYILTQNNTVQETEEEILNLIRQSTILQTGFDDVLILHDNALNTFVPQTLFDEQNLKSYLHYNVKISPTDFVTYDQITGNDMNNIYIPFTKLNNSLIELYGEFHYKHTASILVKKILEISKNVAEPQIFVHIQEKHFQIIVVQNQKLLLYNSFEYNKEEDFIYHLLFTAEQLKLNPESIVVKLLGKITKTSQLFQIAYKYIRNVSLYTENLQFDQSISEDNYLKNFILIHACE</sequence>
<proteinExistence type="predicted"/>
<dbReference type="Proteomes" id="UP001621713">
    <property type="component" value="Unassembled WGS sequence"/>
</dbReference>
<dbReference type="Pfam" id="PF12864">
    <property type="entry name" value="DUF3822"/>
    <property type="match status" value="1"/>
</dbReference>
<evidence type="ECO:0000313" key="1">
    <source>
        <dbReference type="EMBL" id="MFK7003088.1"/>
    </source>
</evidence>
<organism evidence="1 2">
    <name type="scientific">Flavobacterium covae</name>
    <dbReference type="NCBI Taxonomy" id="2906076"/>
    <lineage>
        <taxon>Bacteria</taxon>
        <taxon>Pseudomonadati</taxon>
        <taxon>Bacteroidota</taxon>
        <taxon>Flavobacteriia</taxon>
        <taxon>Flavobacteriales</taxon>
        <taxon>Flavobacteriaceae</taxon>
        <taxon>Flavobacterium</taxon>
    </lineage>
</organism>
<dbReference type="InterPro" id="IPR024213">
    <property type="entry name" value="DUF3822"/>
</dbReference>
<evidence type="ECO:0000313" key="2">
    <source>
        <dbReference type="Proteomes" id="UP001621713"/>
    </source>
</evidence>
<comment type="caution">
    <text evidence="1">The sequence shown here is derived from an EMBL/GenBank/DDBJ whole genome shotgun (WGS) entry which is preliminary data.</text>
</comment>
<protein>
    <submittedName>
        <fullName evidence="1">DUF3822 family protein</fullName>
    </submittedName>
</protein>
<dbReference type="Gene3D" id="3.30.420.260">
    <property type="match status" value="1"/>
</dbReference>
<dbReference type="Gene3D" id="3.30.420.250">
    <property type="match status" value="1"/>
</dbReference>
<gene>
    <name evidence="1" type="ORF">V3467_04370</name>
</gene>
<reference evidence="1 2" key="1">
    <citation type="submission" date="2024-02" db="EMBL/GenBank/DDBJ databases">
        <title>Comparative Genomic Analysis of Flavobacterium Species Causing Columnaris Disease of Freshwater Fish in Thailand: Insights into Virulence and Resistance Mechanisms.</title>
        <authorList>
            <person name="Nguyen D."/>
            <person name="Chokmangmeepisarn P."/>
            <person name="Khianchaikhan K."/>
            <person name="Morishita M."/>
            <person name="Bunnoy A."/>
            <person name="Rodkhum C."/>
        </authorList>
    </citation>
    <scope>NUCLEOTIDE SEQUENCE [LARGE SCALE GENOMIC DNA]</scope>
    <source>
        <strain evidence="1 2">PCBSB2203</strain>
    </source>
</reference>
<keyword evidence="2" id="KW-1185">Reference proteome</keyword>
<dbReference type="RefSeq" id="WP_235819236.1">
    <property type="nucleotide sequence ID" value="NZ_JALDSR010000006.1"/>
</dbReference>
<dbReference type="CDD" id="cd24013">
    <property type="entry name" value="ASKHA_ATPase_BT3980-like"/>
    <property type="match status" value="1"/>
</dbReference>
<accession>A0ABW8PF77</accession>
<dbReference type="EMBL" id="JAZHOJ010000006">
    <property type="protein sequence ID" value="MFK7003088.1"/>
    <property type="molecule type" value="Genomic_DNA"/>
</dbReference>
<name>A0ABW8PF77_9FLAO</name>